<feature type="region of interest" description="Disordered" evidence="1">
    <location>
        <begin position="1"/>
        <end position="26"/>
    </location>
</feature>
<accession>Q9ZXH9</accession>
<feature type="compositionally biased region" description="Polar residues" evidence="1">
    <location>
        <begin position="10"/>
        <end position="20"/>
    </location>
</feature>
<reference evidence="2" key="1">
    <citation type="submission" date="1997-09" db="EMBL/GenBank/DDBJ databases">
        <authorList>
            <person name="Syu W.J."/>
            <person name="Ding H.C."/>
            <person name="Seah J.N."/>
            <person name="Wu K.M."/>
            <person name="Yu S.L."/>
            <person name="Tam M.F."/>
            <person name="Chang Y.C."/>
        </authorList>
    </citation>
    <scope>NUCLEOTIDE SEQUENCE</scope>
    <source>
        <strain evidence="2">AR1</strain>
    </source>
</reference>
<organismHost>
    <name type="scientific">Escherichia coli O157:H7</name>
    <dbReference type="NCBI Taxonomy" id="83334"/>
</organismHost>
<sequence>MAKINELLRESTTTNSNSIGRPNLVA</sequence>
<evidence type="ECO:0000256" key="1">
    <source>
        <dbReference type="SAM" id="MobiDB-lite"/>
    </source>
</evidence>
<reference evidence="2" key="2">
    <citation type="journal article" date="1998" name="J. Biomed. Sci.">
        <title>Characterization of a phage specific to hemorrhagic Escherichia coli O157:H7 and disclosure of variations in host outer membrane protein ompC.</title>
        <authorList>
            <person name="Yu S.L."/>
            <person name="Ding H.C."/>
            <person name="Seah J.N."/>
            <person name="Wu K.M."/>
            <person name="Chang Y.C."/>
            <person name="Chang K.S."/>
            <person name="Tam M.F."/>
            <person name="Syu W.J."/>
        </authorList>
    </citation>
    <scope>NUCLEOTIDE SEQUENCE</scope>
    <source>
        <strain evidence="2">AR1</strain>
    </source>
</reference>
<proteinExistence type="predicted"/>
<name>Q9ZXH9_BPAR1</name>
<dbReference type="EMBL" id="AF022930">
    <property type="protein sequence ID" value="AAD01756.1"/>
    <property type="molecule type" value="Genomic_DNA"/>
</dbReference>
<gene>
    <name evidence="2" type="primary">g24</name>
</gene>
<feature type="non-terminal residue" evidence="2">
    <location>
        <position position="26"/>
    </location>
</feature>
<protein>
    <submittedName>
        <fullName evidence="2">Putative vertex head subunit</fullName>
    </submittedName>
</protein>
<evidence type="ECO:0000313" key="2">
    <source>
        <dbReference type="EMBL" id="AAD01756.1"/>
    </source>
</evidence>
<organism evidence="2">
    <name type="scientific">Escherichia phage AR1</name>
    <name type="common">Bacteriophage AR1</name>
    <dbReference type="NCBI Taxonomy" id="66711"/>
    <lineage>
        <taxon>Viruses</taxon>
        <taxon>Duplodnaviria</taxon>
        <taxon>Heunggongvirae</taxon>
        <taxon>Uroviricota</taxon>
        <taxon>Caudoviricetes</taxon>
        <taxon>Pantevenvirales</taxon>
        <taxon>Straboviridae</taxon>
        <taxon>Tevenvirinae</taxon>
        <taxon>Tequatrovirus</taxon>
        <taxon>Tequatrovirus ar1</taxon>
    </lineage>
</organism>